<dbReference type="AlphaFoldDB" id="C3ZIX3"/>
<evidence type="ECO:0000313" key="2">
    <source>
        <dbReference type="EMBL" id="EEN47489.1"/>
    </source>
</evidence>
<dbReference type="EMBL" id="GG666630">
    <property type="protein sequence ID" value="EEN47489.1"/>
    <property type="molecule type" value="Genomic_DNA"/>
</dbReference>
<name>C3ZIX3_BRAFL</name>
<gene>
    <name evidence="2" type="ORF">BRAFLDRAFT_105250</name>
</gene>
<proteinExistence type="predicted"/>
<feature type="region of interest" description="Disordered" evidence="1">
    <location>
        <begin position="23"/>
        <end position="52"/>
    </location>
</feature>
<dbReference type="InParanoid" id="C3ZIX3"/>
<protein>
    <submittedName>
        <fullName evidence="2">Uncharacterized protein</fullName>
    </submittedName>
</protein>
<evidence type="ECO:0000256" key="1">
    <source>
        <dbReference type="SAM" id="MobiDB-lite"/>
    </source>
</evidence>
<accession>C3ZIX3</accession>
<organism>
    <name type="scientific">Branchiostoma floridae</name>
    <name type="common">Florida lancelet</name>
    <name type="synonym">Amphioxus</name>
    <dbReference type="NCBI Taxonomy" id="7739"/>
    <lineage>
        <taxon>Eukaryota</taxon>
        <taxon>Metazoa</taxon>
        <taxon>Chordata</taxon>
        <taxon>Cephalochordata</taxon>
        <taxon>Leptocardii</taxon>
        <taxon>Amphioxiformes</taxon>
        <taxon>Branchiostomatidae</taxon>
        <taxon>Branchiostoma</taxon>
    </lineage>
</organism>
<sequence>MRLLPLGDAMRLMGCDSRARRWEARSSPSPVLPSPRGPAALSAPEGRLQNDGSPLAARYSVRGYGGKFPFRACGLSDSAEITRPFSRSPLHCTDNHISWRLFAQRADPHGSSLSANSPPLAGRRYCLSCALSAADNGK</sequence>
<reference evidence="2" key="1">
    <citation type="journal article" date="2008" name="Nature">
        <title>The amphioxus genome and the evolution of the chordate karyotype.</title>
        <authorList>
            <consortium name="US DOE Joint Genome Institute (JGI-PGF)"/>
            <person name="Putnam N.H."/>
            <person name="Butts T."/>
            <person name="Ferrier D.E.K."/>
            <person name="Furlong R.F."/>
            <person name="Hellsten U."/>
            <person name="Kawashima T."/>
            <person name="Robinson-Rechavi M."/>
            <person name="Shoguchi E."/>
            <person name="Terry A."/>
            <person name="Yu J.-K."/>
            <person name="Benito-Gutierrez E.L."/>
            <person name="Dubchak I."/>
            <person name="Garcia-Fernandez J."/>
            <person name="Gibson-Brown J.J."/>
            <person name="Grigoriev I.V."/>
            <person name="Horton A.C."/>
            <person name="de Jong P.J."/>
            <person name="Jurka J."/>
            <person name="Kapitonov V.V."/>
            <person name="Kohara Y."/>
            <person name="Kuroki Y."/>
            <person name="Lindquist E."/>
            <person name="Lucas S."/>
            <person name="Osoegawa K."/>
            <person name="Pennacchio L.A."/>
            <person name="Salamov A.A."/>
            <person name="Satou Y."/>
            <person name="Sauka-Spengler T."/>
            <person name="Schmutz J."/>
            <person name="Shin-I T."/>
            <person name="Toyoda A."/>
            <person name="Bronner-Fraser M."/>
            <person name="Fujiyama A."/>
            <person name="Holland L.Z."/>
            <person name="Holland P.W.H."/>
            <person name="Satoh N."/>
            <person name="Rokhsar D.S."/>
        </authorList>
    </citation>
    <scope>NUCLEOTIDE SEQUENCE [LARGE SCALE GENOMIC DNA]</scope>
    <source>
        <strain evidence="2">S238N-H82</strain>
        <tissue evidence="2">Testes</tissue>
    </source>
</reference>